<dbReference type="EMBL" id="FR909867">
    <property type="protein sequence ID" value="CDQ89827.1"/>
    <property type="molecule type" value="Genomic_DNA"/>
</dbReference>
<reference evidence="1" key="2">
    <citation type="submission" date="2014-03" db="EMBL/GenBank/DDBJ databases">
        <authorList>
            <person name="Genoscope - CEA"/>
        </authorList>
    </citation>
    <scope>NUCLEOTIDE SEQUENCE</scope>
</reference>
<reference evidence="1" key="1">
    <citation type="journal article" date="2014" name="Nat. Commun.">
        <title>The rainbow trout genome provides novel insights into evolution after whole-genome duplication in vertebrates.</title>
        <authorList>
            <person name="Berthelot C."/>
            <person name="Brunet F."/>
            <person name="Chalopin D."/>
            <person name="Juanchich A."/>
            <person name="Bernard M."/>
            <person name="Noel B."/>
            <person name="Bento P."/>
            <person name="Da Silva C."/>
            <person name="Labadie K."/>
            <person name="Alberti A."/>
            <person name="Aury J.M."/>
            <person name="Louis A."/>
            <person name="Dehais P."/>
            <person name="Bardou P."/>
            <person name="Montfort J."/>
            <person name="Klopp C."/>
            <person name="Cabau C."/>
            <person name="Gaspin C."/>
            <person name="Thorgaard G.H."/>
            <person name="Boussaha M."/>
            <person name="Quillet E."/>
            <person name="Guyomard R."/>
            <person name="Galiana D."/>
            <person name="Bobe J."/>
            <person name="Volff J.N."/>
            <person name="Genet C."/>
            <person name="Wincker P."/>
            <person name="Jaillon O."/>
            <person name="Roest Crollius H."/>
            <person name="Guiguen Y."/>
        </authorList>
    </citation>
    <scope>NUCLEOTIDE SEQUENCE [LARGE SCALE GENOMIC DNA]</scope>
</reference>
<dbReference type="PaxDb" id="8022-A0A060YE89"/>
<gene>
    <name evidence="1" type="ORF">GSONMT00047514001</name>
</gene>
<dbReference type="Proteomes" id="UP000193380">
    <property type="component" value="Unassembled WGS sequence"/>
</dbReference>
<accession>A0A060YE89</accession>
<dbReference type="AlphaFoldDB" id="A0A060YE89"/>
<name>A0A060YE89_ONCMY</name>
<evidence type="ECO:0000313" key="2">
    <source>
        <dbReference type="Proteomes" id="UP000193380"/>
    </source>
</evidence>
<evidence type="ECO:0000313" key="1">
    <source>
        <dbReference type="EMBL" id="CDQ89827.1"/>
    </source>
</evidence>
<organism evidence="1 2">
    <name type="scientific">Oncorhynchus mykiss</name>
    <name type="common">Rainbow trout</name>
    <name type="synonym">Salmo gairdneri</name>
    <dbReference type="NCBI Taxonomy" id="8022"/>
    <lineage>
        <taxon>Eukaryota</taxon>
        <taxon>Metazoa</taxon>
        <taxon>Chordata</taxon>
        <taxon>Craniata</taxon>
        <taxon>Vertebrata</taxon>
        <taxon>Euteleostomi</taxon>
        <taxon>Actinopterygii</taxon>
        <taxon>Neopterygii</taxon>
        <taxon>Teleostei</taxon>
        <taxon>Protacanthopterygii</taxon>
        <taxon>Salmoniformes</taxon>
        <taxon>Salmonidae</taxon>
        <taxon>Salmoninae</taxon>
        <taxon>Oncorhynchus</taxon>
    </lineage>
</organism>
<feature type="non-terminal residue" evidence="1">
    <location>
        <position position="1"/>
    </location>
</feature>
<protein>
    <submittedName>
        <fullName evidence="1">Uncharacterized protein</fullName>
    </submittedName>
</protein>
<sequence length="65" mass="7226">TFNVSAVVRSYDPNIGTVTYNSELKYFYSCAYPLECLVKNTLVDMSASSVTVKNNNGSFISEFII</sequence>
<proteinExistence type="predicted"/>